<evidence type="ECO:0000313" key="1">
    <source>
        <dbReference type="EMBL" id="SBS82078.1"/>
    </source>
</evidence>
<protein>
    <submittedName>
        <fullName evidence="1">PIR Superfamily Protein</fullName>
    </submittedName>
</protein>
<dbReference type="EMBL" id="FLQU01000196">
    <property type="protein sequence ID" value="SBS82078.1"/>
    <property type="molecule type" value="Genomic_DNA"/>
</dbReference>
<reference evidence="2" key="1">
    <citation type="submission" date="2016-05" db="EMBL/GenBank/DDBJ databases">
        <authorList>
            <person name="Naeem Raeece"/>
        </authorList>
    </citation>
    <scope>NUCLEOTIDE SEQUENCE [LARGE SCALE GENOMIC DNA]</scope>
</reference>
<gene>
    <name evidence="1" type="ORF">POVCU2_0013810</name>
</gene>
<sequence length="222" mass="26000">MYFFKNRRRNVRKKNYYVINFHRYLVFNNKGHANLTKVSEYNDPFLVSIASNIIENYKKSQWSIKLGTDVCTGYCEYMNKWLVYMKYLYTYGGNFACKRDLWAICMDKLWNTLEKNEGNDSWCIRNYKSYTGSLPSELISENCKSAMKANCELGKENSFVLVQSSVGSSNIALSLGYFTPLSSHIYSQIIKKRKVWKSNHAEGRNESLENYYNDIPINTRNA</sequence>
<evidence type="ECO:0000313" key="2">
    <source>
        <dbReference type="Proteomes" id="UP000078560"/>
    </source>
</evidence>
<organism evidence="1 2">
    <name type="scientific">Plasmodium ovale curtisi</name>
    <dbReference type="NCBI Taxonomy" id="864141"/>
    <lineage>
        <taxon>Eukaryota</taxon>
        <taxon>Sar</taxon>
        <taxon>Alveolata</taxon>
        <taxon>Apicomplexa</taxon>
        <taxon>Aconoidasida</taxon>
        <taxon>Haemosporida</taxon>
        <taxon>Plasmodiidae</taxon>
        <taxon>Plasmodium</taxon>
        <taxon>Plasmodium (Plasmodium)</taxon>
    </lineage>
</organism>
<name>A0A1A8VRY8_PLAOA</name>
<proteinExistence type="predicted"/>
<dbReference type="Proteomes" id="UP000078560">
    <property type="component" value="Unassembled WGS sequence"/>
</dbReference>
<dbReference type="AlphaFoldDB" id="A0A1A8VRY8"/>
<accession>A0A1A8VRY8</accession>